<accession>A0A1G9CHU9</accession>
<gene>
    <name evidence="1" type="ORF">SAMN04488026_104339</name>
</gene>
<evidence type="ECO:0000313" key="2">
    <source>
        <dbReference type="Proteomes" id="UP000199382"/>
    </source>
</evidence>
<dbReference type="AlphaFoldDB" id="A0A1G9CHU9"/>
<evidence type="ECO:0008006" key="3">
    <source>
        <dbReference type="Google" id="ProtNLM"/>
    </source>
</evidence>
<evidence type="ECO:0000313" key="1">
    <source>
        <dbReference type="EMBL" id="SDK51261.1"/>
    </source>
</evidence>
<organism evidence="1 2">
    <name type="scientific">Aliiruegeria lutimaris</name>
    <dbReference type="NCBI Taxonomy" id="571298"/>
    <lineage>
        <taxon>Bacteria</taxon>
        <taxon>Pseudomonadati</taxon>
        <taxon>Pseudomonadota</taxon>
        <taxon>Alphaproteobacteria</taxon>
        <taxon>Rhodobacterales</taxon>
        <taxon>Roseobacteraceae</taxon>
        <taxon>Aliiruegeria</taxon>
    </lineage>
</organism>
<proteinExistence type="predicted"/>
<protein>
    <recommendedName>
        <fullName evidence="3">DUF1127 domain-containing protein</fullName>
    </recommendedName>
</protein>
<reference evidence="1 2" key="1">
    <citation type="submission" date="2016-10" db="EMBL/GenBank/DDBJ databases">
        <authorList>
            <person name="de Groot N.N."/>
        </authorList>
    </citation>
    <scope>NUCLEOTIDE SEQUENCE [LARGE SCALE GENOMIC DNA]</scope>
    <source>
        <strain evidence="1 2">DSM 25294</strain>
    </source>
</reference>
<sequence>MTYLPGACPDRDAARLRAVRYFADICSGRAPMSEKQGLIDKVRELEAKSDEELSSLGILREDIVDHVFRDAHFV</sequence>
<dbReference type="Proteomes" id="UP000199382">
    <property type="component" value="Unassembled WGS sequence"/>
</dbReference>
<keyword evidence="2" id="KW-1185">Reference proteome</keyword>
<name>A0A1G9CHU9_9RHOB</name>
<dbReference type="EMBL" id="FNEK01000043">
    <property type="protein sequence ID" value="SDK51261.1"/>
    <property type="molecule type" value="Genomic_DNA"/>
</dbReference>